<proteinExistence type="predicted"/>
<comment type="caution">
    <text evidence="2">The sequence shown here is derived from an EMBL/GenBank/DDBJ whole genome shotgun (WGS) entry which is preliminary data.</text>
</comment>
<dbReference type="OrthoDB" id="9777169at2"/>
<dbReference type="InterPro" id="IPR036397">
    <property type="entry name" value="RNaseH_sf"/>
</dbReference>
<dbReference type="AlphaFoldDB" id="A0A5D0RDI8"/>
<accession>A0A5D0RDI8</accession>
<feature type="region of interest" description="Disordered" evidence="1">
    <location>
        <begin position="41"/>
        <end position="61"/>
    </location>
</feature>
<evidence type="ECO:0008006" key="4">
    <source>
        <dbReference type="Google" id="ProtNLM"/>
    </source>
</evidence>
<protein>
    <recommendedName>
        <fullName evidence="4">Type II CRISPR RNA-guided endonuclease Cas9</fullName>
    </recommendedName>
</protein>
<reference evidence="2 3" key="1">
    <citation type="submission" date="2019-08" db="EMBL/GenBank/DDBJ databases">
        <title>Genomes of Antarctic Bizionia species.</title>
        <authorList>
            <person name="Bowman J.P."/>
        </authorList>
    </citation>
    <scope>NUCLEOTIDE SEQUENCE [LARGE SCALE GENOMIC DNA]</scope>
    <source>
        <strain evidence="2 3">ADA-4</strain>
    </source>
</reference>
<name>A0A5D0RDI8_9FLAO</name>
<keyword evidence="3" id="KW-1185">Reference proteome</keyword>
<dbReference type="Proteomes" id="UP000323720">
    <property type="component" value="Unassembled WGS sequence"/>
</dbReference>
<gene>
    <name evidence="2" type="ORF">ES674_08370</name>
</gene>
<evidence type="ECO:0000313" key="3">
    <source>
        <dbReference type="Proteomes" id="UP000323720"/>
    </source>
</evidence>
<dbReference type="RefSeq" id="WP_148403483.1">
    <property type="nucleotide sequence ID" value="NZ_VSKK01000001.1"/>
</dbReference>
<feature type="compositionally biased region" description="Basic and acidic residues" evidence="1">
    <location>
        <begin position="44"/>
        <end position="60"/>
    </location>
</feature>
<evidence type="ECO:0000313" key="2">
    <source>
        <dbReference type="EMBL" id="TYB79750.1"/>
    </source>
</evidence>
<dbReference type="GO" id="GO:0003676">
    <property type="term" value="F:nucleic acid binding"/>
    <property type="evidence" value="ECO:0007669"/>
    <property type="project" value="InterPro"/>
</dbReference>
<sequence length="111" mass="12991">MSRILGLDLGTNSIGWALIDGNKKEILGIGSRIFPEGVVNLGEGEGRETSKNASRTEDRGKRRQFFRKRLRKRYLLRELAKNKMCPIDYTFVKIWNQEDIFEQAENFKRNR</sequence>
<organism evidence="2 3">
    <name type="scientific">Bizionia myxarmorum</name>
    <dbReference type="NCBI Taxonomy" id="291186"/>
    <lineage>
        <taxon>Bacteria</taxon>
        <taxon>Pseudomonadati</taxon>
        <taxon>Bacteroidota</taxon>
        <taxon>Flavobacteriia</taxon>
        <taxon>Flavobacteriales</taxon>
        <taxon>Flavobacteriaceae</taxon>
        <taxon>Bizionia</taxon>
    </lineage>
</organism>
<evidence type="ECO:0000256" key="1">
    <source>
        <dbReference type="SAM" id="MobiDB-lite"/>
    </source>
</evidence>
<dbReference type="EMBL" id="VSKK01000001">
    <property type="protein sequence ID" value="TYB79750.1"/>
    <property type="molecule type" value="Genomic_DNA"/>
</dbReference>
<dbReference type="Gene3D" id="3.30.420.10">
    <property type="entry name" value="Ribonuclease H-like superfamily/Ribonuclease H"/>
    <property type="match status" value="1"/>
</dbReference>